<reference evidence="1" key="1">
    <citation type="journal article" date="2023" name="Mol. Phylogenet. Evol.">
        <title>Genome-scale phylogeny and comparative genomics of the fungal order Sordariales.</title>
        <authorList>
            <person name="Hensen N."/>
            <person name="Bonometti L."/>
            <person name="Westerberg I."/>
            <person name="Brannstrom I.O."/>
            <person name="Guillou S."/>
            <person name="Cros-Aarteil S."/>
            <person name="Calhoun S."/>
            <person name="Haridas S."/>
            <person name="Kuo A."/>
            <person name="Mondo S."/>
            <person name="Pangilinan J."/>
            <person name="Riley R."/>
            <person name="LaButti K."/>
            <person name="Andreopoulos B."/>
            <person name="Lipzen A."/>
            <person name="Chen C."/>
            <person name="Yan M."/>
            <person name="Daum C."/>
            <person name="Ng V."/>
            <person name="Clum A."/>
            <person name="Steindorff A."/>
            <person name="Ohm R.A."/>
            <person name="Martin F."/>
            <person name="Silar P."/>
            <person name="Natvig D.O."/>
            <person name="Lalanne C."/>
            <person name="Gautier V."/>
            <person name="Ament-Velasquez S.L."/>
            <person name="Kruys A."/>
            <person name="Hutchinson M.I."/>
            <person name="Powell A.J."/>
            <person name="Barry K."/>
            <person name="Miller A.N."/>
            <person name="Grigoriev I.V."/>
            <person name="Debuchy R."/>
            <person name="Gladieux P."/>
            <person name="Hiltunen Thoren M."/>
            <person name="Johannesson H."/>
        </authorList>
    </citation>
    <scope>NUCLEOTIDE SEQUENCE</scope>
    <source>
        <strain evidence="1">CBS 538.74</strain>
    </source>
</reference>
<accession>A0AAN6VBS9</accession>
<evidence type="ECO:0000313" key="1">
    <source>
        <dbReference type="EMBL" id="KAK4148390.1"/>
    </source>
</evidence>
<gene>
    <name evidence="1" type="ORF">C8A00DRAFT_19769</name>
</gene>
<dbReference type="AlphaFoldDB" id="A0AAN6VBS9"/>
<dbReference type="EMBL" id="MU857435">
    <property type="protein sequence ID" value="KAK4148390.1"/>
    <property type="molecule type" value="Genomic_DNA"/>
</dbReference>
<dbReference type="Proteomes" id="UP001302745">
    <property type="component" value="Unassembled WGS sequence"/>
</dbReference>
<proteinExistence type="predicted"/>
<reference evidence="1" key="2">
    <citation type="submission" date="2023-05" db="EMBL/GenBank/DDBJ databases">
        <authorList>
            <consortium name="Lawrence Berkeley National Laboratory"/>
            <person name="Steindorff A."/>
            <person name="Hensen N."/>
            <person name="Bonometti L."/>
            <person name="Westerberg I."/>
            <person name="Brannstrom I.O."/>
            <person name="Guillou S."/>
            <person name="Cros-Aarteil S."/>
            <person name="Calhoun S."/>
            <person name="Haridas S."/>
            <person name="Kuo A."/>
            <person name="Mondo S."/>
            <person name="Pangilinan J."/>
            <person name="Riley R."/>
            <person name="Labutti K."/>
            <person name="Andreopoulos B."/>
            <person name="Lipzen A."/>
            <person name="Chen C."/>
            <person name="Yanf M."/>
            <person name="Daum C."/>
            <person name="Ng V."/>
            <person name="Clum A."/>
            <person name="Ohm R."/>
            <person name="Martin F."/>
            <person name="Silar P."/>
            <person name="Natvig D."/>
            <person name="Lalanne C."/>
            <person name="Gautier V."/>
            <person name="Ament-Velasquez S.L."/>
            <person name="Kruys A."/>
            <person name="Hutchinson M.I."/>
            <person name="Powell A.J."/>
            <person name="Barry K."/>
            <person name="Miller A.N."/>
            <person name="Grigoriev I.V."/>
            <person name="Debuchy R."/>
            <person name="Gladieux P."/>
            <person name="Thoren M.H."/>
            <person name="Johannesson H."/>
        </authorList>
    </citation>
    <scope>NUCLEOTIDE SEQUENCE</scope>
    <source>
        <strain evidence="1">CBS 538.74</strain>
    </source>
</reference>
<sequence>MRTRRPALYGAMQPGDAPQKCLLCNRNFCEKHKGTDEGVCEVNHGTYYQRHRQLPDVYPTLKARAEALGREIEMVWYAQVIMFGVSAKRPV</sequence>
<evidence type="ECO:0000313" key="2">
    <source>
        <dbReference type="Proteomes" id="UP001302745"/>
    </source>
</evidence>
<keyword evidence="2" id="KW-1185">Reference proteome</keyword>
<name>A0AAN6VBS9_9PEZI</name>
<organism evidence="1 2">
    <name type="scientific">Chaetomidium leptoderma</name>
    <dbReference type="NCBI Taxonomy" id="669021"/>
    <lineage>
        <taxon>Eukaryota</taxon>
        <taxon>Fungi</taxon>
        <taxon>Dikarya</taxon>
        <taxon>Ascomycota</taxon>
        <taxon>Pezizomycotina</taxon>
        <taxon>Sordariomycetes</taxon>
        <taxon>Sordariomycetidae</taxon>
        <taxon>Sordariales</taxon>
        <taxon>Chaetomiaceae</taxon>
        <taxon>Chaetomidium</taxon>
    </lineage>
</organism>
<protein>
    <submittedName>
        <fullName evidence="1">Uncharacterized protein</fullName>
    </submittedName>
</protein>
<comment type="caution">
    <text evidence="1">The sequence shown here is derived from an EMBL/GenBank/DDBJ whole genome shotgun (WGS) entry which is preliminary data.</text>
</comment>